<geneLocation type="plasmid" evidence="1 2">
    <name>unnamed4</name>
</geneLocation>
<reference evidence="1" key="1">
    <citation type="submission" date="2017-12" db="EMBL/GenBank/DDBJ databases">
        <title>FDA dAtabase for Regulatory Grade micrObial Sequences (FDA-ARGOS): Supporting development and validation of Infectious Disease Dx tests.</title>
        <authorList>
            <person name="Campos J."/>
            <person name="Goldberg B."/>
            <person name="Tallon L."/>
            <person name="Sadzewicz L."/>
            <person name="Sengamalay N."/>
            <person name="Ott S."/>
            <person name="Godinez A."/>
            <person name="Nagaraj S."/>
            <person name="Vyas G."/>
            <person name="Aluvathingal J."/>
            <person name="Nadendla S."/>
            <person name="Geyer C."/>
            <person name="Nandy P."/>
            <person name="Hobson J."/>
            <person name="Sichtig H."/>
        </authorList>
    </citation>
    <scope>NUCLEOTIDE SEQUENCE</scope>
    <source>
        <strain evidence="1">FDAARGOS_252</strain>
        <plasmid evidence="1">unnamed4</plasmid>
    </source>
</reference>
<proteinExistence type="predicted"/>
<protein>
    <submittedName>
        <fullName evidence="1">Uncharacterized protein</fullName>
    </submittedName>
</protein>
<name>A0A2P1BUP6_9RHOB</name>
<dbReference type="KEGG" id="pye:A6J80_23775"/>
<evidence type="ECO:0000313" key="1">
    <source>
        <dbReference type="EMBL" id="AVI58423.1"/>
    </source>
</evidence>
<dbReference type="AlphaFoldDB" id="A0A2P1BUP6"/>
<gene>
    <name evidence="1" type="ORF">A6J80_23775</name>
</gene>
<dbReference type="Proteomes" id="UP000191257">
    <property type="component" value="Plasmid unnamed4"/>
</dbReference>
<dbReference type="RefSeq" id="WP_105291670.1">
    <property type="nucleotide sequence ID" value="NZ_CAWMZI010000005.1"/>
</dbReference>
<dbReference type="EMBL" id="CP020444">
    <property type="protein sequence ID" value="AVI58423.1"/>
    <property type="molecule type" value="Genomic_DNA"/>
</dbReference>
<organism evidence="1 2">
    <name type="scientific">Paracoccus yeei</name>
    <dbReference type="NCBI Taxonomy" id="147645"/>
    <lineage>
        <taxon>Bacteria</taxon>
        <taxon>Pseudomonadati</taxon>
        <taxon>Pseudomonadota</taxon>
        <taxon>Alphaproteobacteria</taxon>
        <taxon>Rhodobacterales</taxon>
        <taxon>Paracoccaceae</taxon>
        <taxon>Paracoccus</taxon>
    </lineage>
</organism>
<sequence>MLPRPEMRGTIQISHDIVSHLHDSFEDLADEGVLTWDLSAEFTKDMIETLSTFFGVYAKDGMVTIEVTNRGLWLPNPFGGRQFLGLARFPQGDSHGRC</sequence>
<evidence type="ECO:0000313" key="2">
    <source>
        <dbReference type="Proteomes" id="UP000191257"/>
    </source>
</evidence>
<accession>A0A2P1BUP6</accession>
<keyword evidence="2" id="KW-1185">Reference proteome</keyword>
<keyword evidence="1" id="KW-0614">Plasmid</keyword>